<organism evidence="4 5">
    <name type="scientific">Pneumocystis jirovecii (strain RU7)</name>
    <name type="common">Human pneumocystis pneumonia agent</name>
    <dbReference type="NCBI Taxonomy" id="1408657"/>
    <lineage>
        <taxon>Eukaryota</taxon>
        <taxon>Fungi</taxon>
        <taxon>Dikarya</taxon>
        <taxon>Ascomycota</taxon>
        <taxon>Taphrinomycotina</taxon>
        <taxon>Pneumocystomycetes</taxon>
        <taxon>Pneumocystaceae</taxon>
        <taxon>Pneumocystis</taxon>
    </lineage>
</organism>
<sequence>MGILKDSLFCQDMNYIDGLVRGYKTNFLTNTTYQNLTQCESLDDLRMHLSSTEYGNFLSNISTLTTSIIARKAIEKLTSEFQYIMSQTVYPLSKFMEYITYSYMIDNVILLITGTLHERNTHELLEKCHPLGWFETMPALCISKSIEEFYNTVIIDTPLAPYFKGCLSAVDLNELNIEIIRNTLYKAYLEDFYIFCKSLGGTTFELMSNILKFEADRRAINITINSFSTALTKEIRKTLYPSIGYLYPEGTYLLSYAESIDDIKLAVKGVSEYSLFFKENMPHSERKTLEDVFFEKEAELNKQVFLQQFHYATIYAWVKLSEQEIRNITFLTECITQNQQNYATFVSVF</sequence>
<dbReference type="EMBL" id="LFWA01000015">
    <property type="protein sequence ID" value="KTW27257.1"/>
    <property type="molecule type" value="Genomic_DNA"/>
</dbReference>
<comment type="caution">
    <text evidence="4">The sequence shown here is derived from an EMBL/GenBank/DDBJ whole genome shotgun (WGS) entry which is preliminary data.</text>
</comment>
<dbReference type="Pfam" id="PF01992">
    <property type="entry name" value="vATP-synt_AC39"/>
    <property type="match status" value="1"/>
</dbReference>
<dbReference type="VEuPathDB" id="FungiDB:T551_03251"/>
<dbReference type="GeneID" id="28941769"/>
<dbReference type="Gene3D" id="1.10.132.50">
    <property type="entry name" value="ATP synthase (C/AC39) subunit, domain 3"/>
    <property type="match status" value="1"/>
</dbReference>
<dbReference type="PIRSF" id="PIRSF018497">
    <property type="entry name" value="V-ATP_synth_D"/>
    <property type="match status" value="1"/>
</dbReference>
<evidence type="ECO:0000313" key="4">
    <source>
        <dbReference type="EMBL" id="KTW27257.1"/>
    </source>
</evidence>
<gene>
    <name evidence="4" type="ORF">T551_03251</name>
</gene>
<dbReference type="eggNOG" id="KOG2957">
    <property type="taxonomic scope" value="Eukaryota"/>
</dbReference>
<dbReference type="OrthoDB" id="10250083at2759"/>
<dbReference type="SUPFAM" id="SSF103486">
    <property type="entry name" value="V-type ATP synthase subunit C"/>
    <property type="match status" value="1"/>
</dbReference>
<dbReference type="AlphaFoldDB" id="A0A0W4ZFW6"/>
<keyword evidence="3" id="KW-0375">Hydrogen ion transport</keyword>
<dbReference type="RefSeq" id="XP_018228413.1">
    <property type="nucleotide sequence ID" value="XM_018375514.1"/>
</dbReference>
<dbReference type="STRING" id="1408657.A0A0W4ZFW6"/>
<accession>A0A0W4ZFW6</accession>
<evidence type="ECO:0000313" key="5">
    <source>
        <dbReference type="Proteomes" id="UP000053447"/>
    </source>
</evidence>
<dbReference type="InterPro" id="IPR016727">
    <property type="entry name" value="ATPase_V0-cplx_dsu"/>
</dbReference>
<comment type="similarity">
    <text evidence="3">Belongs to the V-ATPase V0D/AC39 subunit family.</text>
</comment>
<evidence type="ECO:0000256" key="3">
    <source>
        <dbReference type="PIRNR" id="PIRNR018497"/>
    </source>
</evidence>
<dbReference type="GO" id="GO:0000329">
    <property type="term" value="C:fungal-type vacuole membrane"/>
    <property type="evidence" value="ECO:0007669"/>
    <property type="project" value="EnsemblFungi"/>
</dbReference>
<keyword evidence="5" id="KW-1185">Reference proteome</keyword>
<reference evidence="5" key="1">
    <citation type="journal article" date="2016" name="Nat. Commun.">
        <title>Genome analysis of three Pneumocystis species reveals adaptation mechanisms to life exclusively in mammalian hosts.</title>
        <authorList>
            <person name="Ma L."/>
            <person name="Chen Z."/>
            <person name="Huang D.W."/>
            <person name="Kutty G."/>
            <person name="Ishihara M."/>
            <person name="Wang H."/>
            <person name="Abouelleil A."/>
            <person name="Bishop L."/>
            <person name="Davey E."/>
            <person name="Deng R."/>
            <person name="Deng X."/>
            <person name="Fan L."/>
            <person name="Fantoni G."/>
            <person name="Fitzgerald M."/>
            <person name="Gogineni E."/>
            <person name="Goldberg J.M."/>
            <person name="Handley G."/>
            <person name="Hu X."/>
            <person name="Huber C."/>
            <person name="Jiao X."/>
            <person name="Jones K."/>
            <person name="Levin J.Z."/>
            <person name="Liu Y."/>
            <person name="Macdonald P."/>
            <person name="Melnikov A."/>
            <person name="Raley C."/>
            <person name="Sassi M."/>
            <person name="Sherman B.T."/>
            <person name="Song X."/>
            <person name="Sykes S."/>
            <person name="Tran B."/>
            <person name="Walsh L."/>
            <person name="Xia Y."/>
            <person name="Yang J."/>
            <person name="Young S."/>
            <person name="Zeng Q."/>
            <person name="Zheng X."/>
            <person name="Stephens R."/>
            <person name="Nusbaum C."/>
            <person name="Birren B.W."/>
            <person name="Azadi P."/>
            <person name="Lempicki R.A."/>
            <person name="Cuomo C.A."/>
            <person name="Kovacs J.A."/>
        </authorList>
    </citation>
    <scope>NUCLEOTIDE SEQUENCE [LARGE SCALE GENOMIC DNA]</scope>
    <source>
        <strain evidence="5">RU7</strain>
    </source>
</reference>
<comment type="function">
    <text evidence="3">Subunit of the V0 complex of vacuolar(H+)-ATPase (V-ATPase), a multisubunit enzyme composed of a peripheral complex (V1) that hydrolyzes ATP and a membrane integral complex (V0) that translocates protons. V-ATPase is responsible for acidifying and maintaining the pH of intracellular compartments. This subunit is a non-integral membrane component of the membrane pore domain and is required for proper assembly of the V0 sector. Might be involved in the regulated assembly of V1 subunits onto the membrane sector or alternatively may prevent the passage of protons through V0 pores.</text>
</comment>
<dbReference type="GO" id="GO:0046961">
    <property type="term" value="F:proton-transporting ATPase activity, rotational mechanism"/>
    <property type="evidence" value="ECO:0007669"/>
    <property type="project" value="EnsemblFungi"/>
</dbReference>
<comment type="subunit">
    <text evidence="3">V-ATPase is a heteromultimeric enzyme made up of two complexes: the ATP-hydrolytic V1 complex and the proton translocation V0 complex.</text>
</comment>
<proteinExistence type="inferred from homology"/>
<dbReference type="InterPro" id="IPR002843">
    <property type="entry name" value="ATPase_V0-cplx_csu/dsu"/>
</dbReference>
<evidence type="ECO:0000256" key="1">
    <source>
        <dbReference type="ARBA" id="ARBA00022448"/>
    </source>
</evidence>
<protein>
    <recommendedName>
        <fullName evidence="3">V-type proton ATPase subunit</fullName>
    </recommendedName>
</protein>
<keyword evidence="1 3" id="KW-0813">Transport</keyword>
<dbReference type="GO" id="GO:0000220">
    <property type="term" value="C:vacuolar proton-transporting V-type ATPase, V0 domain"/>
    <property type="evidence" value="ECO:0007669"/>
    <property type="project" value="EnsemblFungi"/>
</dbReference>
<name>A0A0W4ZFW6_PNEJ7</name>
<dbReference type="GO" id="GO:0007034">
    <property type="term" value="P:vacuolar transport"/>
    <property type="evidence" value="ECO:0007669"/>
    <property type="project" value="EnsemblFungi"/>
</dbReference>
<dbReference type="PANTHER" id="PTHR11028">
    <property type="entry name" value="VACUOLAR ATP SYNTHASE SUBUNIT AC39"/>
    <property type="match status" value="1"/>
</dbReference>
<keyword evidence="2 3" id="KW-0406">Ion transport</keyword>
<dbReference type="InterPro" id="IPR044911">
    <property type="entry name" value="V-type_ATPase_csu/dsu_dom_3"/>
</dbReference>
<dbReference type="InterPro" id="IPR036079">
    <property type="entry name" value="ATPase_csu/dsu_sf"/>
</dbReference>
<evidence type="ECO:0000256" key="2">
    <source>
        <dbReference type="ARBA" id="ARBA00023065"/>
    </source>
</evidence>
<dbReference type="Proteomes" id="UP000053447">
    <property type="component" value="Unassembled WGS sequence"/>
</dbReference>